<dbReference type="InterPro" id="IPR008881">
    <property type="entry name" value="Trigger_fac_ribosome-bd_bac"/>
</dbReference>
<dbReference type="EMBL" id="CP088155">
    <property type="protein sequence ID" value="WYM97575.1"/>
    <property type="molecule type" value="Genomic_DNA"/>
</dbReference>
<evidence type="ECO:0000256" key="6">
    <source>
        <dbReference type="ARBA" id="ARBA00023110"/>
    </source>
</evidence>
<dbReference type="Pfam" id="PF00254">
    <property type="entry name" value="FKBP_C"/>
    <property type="match status" value="1"/>
</dbReference>
<dbReference type="InterPro" id="IPR046357">
    <property type="entry name" value="PPIase_dom_sf"/>
</dbReference>
<keyword evidence="8 11" id="KW-0413">Isomerase</keyword>
<evidence type="ECO:0000256" key="13">
    <source>
        <dbReference type="RuleBase" id="RU003914"/>
    </source>
</evidence>
<protein>
    <recommendedName>
        <fullName evidence="4 11">Trigger factor</fullName>
        <shortName evidence="11">TF</shortName>
        <ecNumber evidence="3 11">5.2.1.8</ecNumber>
    </recommendedName>
    <alternativeName>
        <fullName evidence="10 11">PPIase</fullName>
    </alternativeName>
</protein>
<keyword evidence="14" id="KW-0175">Coiled coil</keyword>
<dbReference type="Pfam" id="PF05697">
    <property type="entry name" value="Trigger_N"/>
    <property type="match status" value="1"/>
</dbReference>
<evidence type="ECO:0000256" key="8">
    <source>
        <dbReference type="ARBA" id="ARBA00023235"/>
    </source>
</evidence>
<dbReference type="Gene3D" id="1.10.3120.10">
    <property type="entry name" value="Trigger factor, C-terminal domain"/>
    <property type="match status" value="1"/>
</dbReference>
<dbReference type="GO" id="GO:0003755">
    <property type="term" value="F:peptidyl-prolyl cis-trans isomerase activity"/>
    <property type="evidence" value="ECO:0007669"/>
    <property type="project" value="UniProtKB-EC"/>
</dbReference>
<keyword evidence="18" id="KW-1185">Reference proteome</keyword>
<dbReference type="Gene3D" id="3.30.70.1050">
    <property type="entry name" value="Trigger factor ribosome-binding domain"/>
    <property type="match status" value="1"/>
</dbReference>
<dbReference type="InterPro" id="IPR005215">
    <property type="entry name" value="Trig_fac"/>
</dbReference>
<dbReference type="InterPro" id="IPR036611">
    <property type="entry name" value="Trigger_fac_ribosome-bd_sf"/>
</dbReference>
<evidence type="ECO:0000259" key="16">
    <source>
        <dbReference type="PROSITE" id="PS50059"/>
    </source>
</evidence>
<comment type="function">
    <text evidence="11">Involved in protein export. Acts as a chaperone by maintaining the newly synthesized protein in an open conformation. Functions as a peptidyl-prolyl cis-trans isomerase.</text>
</comment>
<dbReference type="Proteomes" id="UP001622612">
    <property type="component" value="Chromosome"/>
</dbReference>
<dbReference type="InterPro" id="IPR027304">
    <property type="entry name" value="Trigger_fact/SurA_dom_sf"/>
</dbReference>
<evidence type="ECO:0000256" key="5">
    <source>
        <dbReference type="ARBA" id="ARBA00022618"/>
    </source>
</evidence>
<dbReference type="SUPFAM" id="SSF54534">
    <property type="entry name" value="FKBP-like"/>
    <property type="match status" value="1"/>
</dbReference>
<dbReference type="InterPro" id="IPR001179">
    <property type="entry name" value="PPIase_FKBP_dom"/>
</dbReference>
<evidence type="ECO:0000256" key="15">
    <source>
        <dbReference type="SAM" id="MobiDB-lite"/>
    </source>
</evidence>
<evidence type="ECO:0000256" key="10">
    <source>
        <dbReference type="ARBA" id="ARBA00029986"/>
    </source>
</evidence>
<gene>
    <name evidence="11 17" type="primary">tig</name>
    <name evidence="17" type="ORF">LQ356_01590</name>
</gene>
<dbReference type="EC" id="5.2.1.8" evidence="3 11"/>
<proteinExistence type="inferred from homology"/>
<dbReference type="PROSITE" id="PS50059">
    <property type="entry name" value="FKBP_PPIASE"/>
    <property type="match status" value="1"/>
</dbReference>
<evidence type="ECO:0000256" key="4">
    <source>
        <dbReference type="ARBA" id="ARBA00016902"/>
    </source>
</evidence>
<evidence type="ECO:0000256" key="12">
    <source>
        <dbReference type="PROSITE-ProRule" id="PRU00277"/>
    </source>
</evidence>
<comment type="domain">
    <text evidence="11">Consists of 3 domains; the N-terminus binds the ribosome, the middle domain has PPIase activity, while the C-terminus has intrinsic chaperone activity on its own.</text>
</comment>
<accession>A0ABZ2TM94</accession>
<evidence type="ECO:0000256" key="2">
    <source>
        <dbReference type="ARBA" id="ARBA00005464"/>
    </source>
</evidence>
<evidence type="ECO:0000256" key="7">
    <source>
        <dbReference type="ARBA" id="ARBA00023186"/>
    </source>
</evidence>
<comment type="similarity">
    <text evidence="2 11 13">Belongs to the FKBP-type PPIase family. Tig subfamily.</text>
</comment>
<comment type="subcellular location">
    <subcellularLocation>
        <location evidence="11">Cytoplasm</location>
    </subcellularLocation>
    <text evidence="11">About half TF is bound to the ribosome near the polypeptide exit tunnel while the other half is free in the cytoplasm.</text>
</comment>
<keyword evidence="5 11" id="KW-0132">Cell division</keyword>
<sequence>MSRKLDEKDYILTIDCKLEGEEWQKFIDKAKQSLLANVVVPGYRKGKAPLRESLKRISEFEILDKASQNSINYIYKEHILPQISDDDMVFNRLDNSLEITDLSKNNITMKVSFILYPKATVGNYKELKQKLEKFEPNKEDIKYFEKEAISKYIVMLEVDENEKIKNDDEVNFDFSGLVDGKPFDGGSSENYDLVIGSKKFIAGFEDGMIGLKKGESKDINLKFPNDYHVPNLAGKPVTFKVKINSIKRPSYPEINEQFIKEINIPGIKNIENYNKNIFYNALESNIENAKNTFISKLINPLRKVSKVKIHPEILKDEINRMYKNFQEELKKQNITEIEYFDTIDMTKDDLMNQFEKEALKNLEFSFILGAIAEKEKINPTLKEYEKEIDKFQEKFKFLDREQIKQYFSFDKFANTQTDLRVKSKLIELIDPEGYNLLKEKTDEVEKFRTKIEKTVEKDRKELEESQNKSTEEKVDSSNDNKKETAKKNKTSDSKPKEKTASTTKSKK</sequence>
<feature type="coiled-coil region" evidence="14">
    <location>
        <begin position="374"/>
        <end position="401"/>
    </location>
</feature>
<dbReference type="InterPro" id="IPR008880">
    <property type="entry name" value="Trigger_fac_C"/>
</dbReference>
<dbReference type="HAMAP" id="MF_00303">
    <property type="entry name" value="Trigger_factor_Tig"/>
    <property type="match status" value="1"/>
</dbReference>
<dbReference type="Pfam" id="PF05698">
    <property type="entry name" value="Trigger_C"/>
    <property type="match status" value="1"/>
</dbReference>
<keyword evidence="11" id="KW-0963">Cytoplasm</keyword>
<evidence type="ECO:0000256" key="11">
    <source>
        <dbReference type="HAMAP-Rule" id="MF_00303"/>
    </source>
</evidence>
<keyword evidence="6 11" id="KW-0697">Rotamase</keyword>
<evidence type="ECO:0000256" key="14">
    <source>
        <dbReference type="SAM" id="Coils"/>
    </source>
</evidence>
<keyword evidence="9 11" id="KW-0131">Cell cycle</keyword>
<evidence type="ECO:0000313" key="17">
    <source>
        <dbReference type="EMBL" id="WYM97575.1"/>
    </source>
</evidence>
<dbReference type="Gene3D" id="3.10.50.40">
    <property type="match status" value="1"/>
</dbReference>
<dbReference type="InterPro" id="IPR037041">
    <property type="entry name" value="Trigger_fac_C_sf"/>
</dbReference>
<dbReference type="NCBIfam" id="TIGR00115">
    <property type="entry name" value="tig"/>
    <property type="match status" value="1"/>
</dbReference>
<name>A0ABZ2TM94_9BACT</name>
<feature type="region of interest" description="Disordered" evidence="15">
    <location>
        <begin position="455"/>
        <end position="507"/>
    </location>
</feature>
<evidence type="ECO:0000313" key="18">
    <source>
        <dbReference type="Proteomes" id="UP001622612"/>
    </source>
</evidence>
<feature type="domain" description="PPIase FKBP-type" evidence="16">
    <location>
        <begin position="167"/>
        <end position="268"/>
    </location>
</feature>
<reference evidence="17" key="1">
    <citation type="submission" date="2021-11" db="EMBL/GenBank/DDBJ databases">
        <title>The first genome sequence of unculturable Mycoplasma faucium obtained by de novo assembly of metagenomic reads.</title>
        <authorList>
            <person name="Sabat A.J."/>
            <person name="Bathoorn E."/>
            <person name="Akkerboom V."/>
            <person name="Friedrich A.W."/>
        </authorList>
    </citation>
    <scope>NUCLEOTIDE SEQUENCE [LARGE SCALE GENOMIC DNA]</scope>
    <source>
        <strain evidence="17">UMCG-MFM1</strain>
    </source>
</reference>
<comment type="catalytic activity">
    <reaction evidence="1 11 12">
        <text>[protein]-peptidylproline (omega=180) = [protein]-peptidylproline (omega=0)</text>
        <dbReference type="Rhea" id="RHEA:16237"/>
        <dbReference type="Rhea" id="RHEA-COMP:10747"/>
        <dbReference type="Rhea" id="RHEA-COMP:10748"/>
        <dbReference type="ChEBI" id="CHEBI:83833"/>
        <dbReference type="ChEBI" id="CHEBI:83834"/>
        <dbReference type="EC" id="5.2.1.8"/>
    </reaction>
</comment>
<evidence type="ECO:0000256" key="1">
    <source>
        <dbReference type="ARBA" id="ARBA00000971"/>
    </source>
</evidence>
<dbReference type="SUPFAM" id="SSF102735">
    <property type="entry name" value="Trigger factor ribosome-binding domain"/>
    <property type="match status" value="1"/>
</dbReference>
<feature type="compositionally biased region" description="Basic and acidic residues" evidence="15">
    <location>
        <begin position="455"/>
        <end position="499"/>
    </location>
</feature>
<organism evidence="17 18">
    <name type="scientific">Metamycoplasma faucium</name>
    <dbReference type="NCBI Taxonomy" id="56142"/>
    <lineage>
        <taxon>Bacteria</taxon>
        <taxon>Bacillati</taxon>
        <taxon>Mycoplasmatota</taxon>
        <taxon>Mycoplasmoidales</taxon>
        <taxon>Metamycoplasmataceae</taxon>
        <taxon>Metamycoplasma</taxon>
    </lineage>
</organism>
<evidence type="ECO:0000256" key="9">
    <source>
        <dbReference type="ARBA" id="ARBA00023306"/>
    </source>
</evidence>
<dbReference type="SUPFAM" id="SSF109998">
    <property type="entry name" value="Triger factor/SurA peptide-binding domain-like"/>
    <property type="match status" value="1"/>
</dbReference>
<dbReference type="RefSeq" id="WP_405312106.1">
    <property type="nucleotide sequence ID" value="NZ_CP088155.1"/>
</dbReference>
<evidence type="ECO:0000256" key="3">
    <source>
        <dbReference type="ARBA" id="ARBA00013194"/>
    </source>
</evidence>
<keyword evidence="7 11" id="KW-0143">Chaperone</keyword>